<dbReference type="InterPro" id="IPR007110">
    <property type="entry name" value="Ig-like_dom"/>
</dbReference>
<dbReference type="PANTHER" id="PTHR12231">
    <property type="entry name" value="CTX-RELATED TYPE I TRANSMEMBRANE PROTEIN"/>
    <property type="match status" value="1"/>
</dbReference>
<dbReference type="Gene3D" id="2.60.40.10">
    <property type="entry name" value="Immunoglobulins"/>
    <property type="match status" value="1"/>
</dbReference>
<organism evidence="8 9">
    <name type="scientific">Pocillopora damicornis</name>
    <name type="common">Cauliflower coral</name>
    <name type="synonym">Millepora damicornis</name>
    <dbReference type="NCBI Taxonomy" id="46731"/>
    <lineage>
        <taxon>Eukaryota</taxon>
        <taxon>Metazoa</taxon>
        <taxon>Cnidaria</taxon>
        <taxon>Anthozoa</taxon>
        <taxon>Hexacorallia</taxon>
        <taxon>Scleractinia</taxon>
        <taxon>Astrocoeniina</taxon>
        <taxon>Pocilloporidae</taxon>
        <taxon>Pocillopora</taxon>
    </lineage>
</organism>
<protein>
    <recommendedName>
        <fullName evidence="7">Ig-like domain-containing protein</fullName>
    </recommendedName>
</protein>
<dbReference type="InterPro" id="IPR003598">
    <property type="entry name" value="Ig_sub2"/>
</dbReference>
<evidence type="ECO:0000256" key="5">
    <source>
        <dbReference type="SAM" id="MobiDB-lite"/>
    </source>
</evidence>
<feature type="domain" description="Ig-like" evidence="7">
    <location>
        <begin position="314"/>
        <end position="389"/>
    </location>
</feature>
<dbReference type="SUPFAM" id="SSF48726">
    <property type="entry name" value="Immunoglobulin"/>
    <property type="match status" value="1"/>
</dbReference>
<evidence type="ECO:0000259" key="7">
    <source>
        <dbReference type="PROSITE" id="PS50835"/>
    </source>
</evidence>
<keyword evidence="1" id="KW-0732">Signal</keyword>
<evidence type="ECO:0000256" key="2">
    <source>
        <dbReference type="ARBA" id="ARBA00022737"/>
    </source>
</evidence>
<dbReference type="EMBL" id="RCHS01003843">
    <property type="protein sequence ID" value="RMX39246.1"/>
    <property type="molecule type" value="Genomic_DNA"/>
</dbReference>
<keyword evidence="6" id="KW-0812">Transmembrane</keyword>
<keyword evidence="6" id="KW-1133">Transmembrane helix</keyword>
<dbReference type="STRING" id="46731.A0A3M6TCW6"/>
<dbReference type="AlphaFoldDB" id="A0A3M6TCW6"/>
<evidence type="ECO:0000256" key="1">
    <source>
        <dbReference type="ARBA" id="ARBA00022729"/>
    </source>
</evidence>
<feature type="compositionally biased region" description="Low complexity" evidence="5">
    <location>
        <begin position="124"/>
        <end position="136"/>
    </location>
</feature>
<comment type="caution">
    <text evidence="8">The sequence shown here is derived from an EMBL/GenBank/DDBJ whole genome shotgun (WGS) entry which is preliminary data.</text>
</comment>
<feature type="region of interest" description="Disordered" evidence="5">
    <location>
        <begin position="109"/>
        <end position="153"/>
    </location>
</feature>
<evidence type="ECO:0000313" key="8">
    <source>
        <dbReference type="EMBL" id="RMX39246.1"/>
    </source>
</evidence>
<gene>
    <name evidence="8" type="ORF">pdam_00018977</name>
</gene>
<evidence type="ECO:0000256" key="6">
    <source>
        <dbReference type="SAM" id="Phobius"/>
    </source>
</evidence>
<sequence>MLQSLYGGSGSIQAIVYPSIISAPEKPTKAFTGHTVSLKWHYNSGDLKNDLFEVVFGIWKSPGFLKTKLIAVNSTVFELYNVKLEDGKKYGIVVEYGLQNTPLTDSVQLQVKSRRSPEITTPQRTSVTTTARATNTGSPDTPKEPDVSVPRKPSEKSSFKWAVACGIIVCVVITLTAGLYFHISSHLRLPRIVSGPDKLVIDKSKGDVTLNWKFKLRPTETWSNTIVEVVFGVWKHPGFLEKKLVAINNSGAEVVRTNYEKKISCHFNISLLQVAFTLHDLNKGDENEYGFQVEFDLSRTPLTDSVMLRLEDPPKINTPHQRNISMRNGEPLMIKCHATGFPTPSIKWKRLGETIGDQALYFNSLKRSDGGVYLCEAYNQAGKDSKEIIVRVNDFPELEFPTTQEASKAPTRSSEDISPVWIICLFPLLY</sequence>
<dbReference type="InterPro" id="IPR051170">
    <property type="entry name" value="Neural/epithelial_adhesion"/>
</dbReference>
<keyword evidence="2" id="KW-0677">Repeat</keyword>
<dbReference type="Pfam" id="PF13927">
    <property type="entry name" value="Ig_3"/>
    <property type="match status" value="1"/>
</dbReference>
<dbReference type="Proteomes" id="UP000275408">
    <property type="component" value="Unassembled WGS sequence"/>
</dbReference>
<evidence type="ECO:0000256" key="4">
    <source>
        <dbReference type="ARBA" id="ARBA00023319"/>
    </source>
</evidence>
<dbReference type="PANTHER" id="PTHR12231:SF253">
    <property type="entry name" value="DPR-INTERACTING PROTEIN ETA, ISOFORM B-RELATED"/>
    <property type="match status" value="1"/>
</dbReference>
<proteinExistence type="predicted"/>
<dbReference type="SMART" id="SM00409">
    <property type="entry name" value="IG"/>
    <property type="match status" value="2"/>
</dbReference>
<keyword evidence="9" id="KW-1185">Reference proteome</keyword>
<dbReference type="PROSITE" id="PS50835">
    <property type="entry name" value="IG_LIKE"/>
    <property type="match status" value="1"/>
</dbReference>
<keyword evidence="4" id="KW-0393">Immunoglobulin domain</keyword>
<keyword evidence="3" id="KW-1015">Disulfide bond</keyword>
<name>A0A3M6TCW6_POCDA</name>
<accession>A0A3M6TCW6</accession>
<reference evidence="8 9" key="1">
    <citation type="journal article" date="2018" name="Sci. Rep.">
        <title>Comparative analysis of the Pocillopora damicornis genome highlights role of immune system in coral evolution.</title>
        <authorList>
            <person name="Cunning R."/>
            <person name="Bay R.A."/>
            <person name="Gillette P."/>
            <person name="Baker A.C."/>
            <person name="Traylor-Knowles N."/>
        </authorList>
    </citation>
    <scope>NUCLEOTIDE SEQUENCE [LARGE SCALE GENOMIC DNA]</scope>
    <source>
        <strain evidence="8">RSMAS</strain>
        <tissue evidence="8">Whole animal</tissue>
    </source>
</reference>
<dbReference type="InterPro" id="IPR036179">
    <property type="entry name" value="Ig-like_dom_sf"/>
</dbReference>
<dbReference type="InterPro" id="IPR013783">
    <property type="entry name" value="Ig-like_fold"/>
</dbReference>
<dbReference type="SMART" id="SM00408">
    <property type="entry name" value="IGc2"/>
    <property type="match status" value="1"/>
</dbReference>
<evidence type="ECO:0000313" key="9">
    <source>
        <dbReference type="Proteomes" id="UP000275408"/>
    </source>
</evidence>
<keyword evidence="6" id="KW-0472">Membrane</keyword>
<evidence type="ECO:0000256" key="3">
    <source>
        <dbReference type="ARBA" id="ARBA00023157"/>
    </source>
</evidence>
<feature type="transmembrane region" description="Helical" evidence="6">
    <location>
        <begin position="161"/>
        <end position="183"/>
    </location>
</feature>
<dbReference type="OrthoDB" id="5987445at2759"/>
<dbReference type="InterPro" id="IPR003599">
    <property type="entry name" value="Ig_sub"/>
</dbReference>